<sequence>MAHAKPMICFVEDSDIDFEMALLATRRVRPDAEVRRCVTFHDAVRTLGDADLSLIVLDMNLPDGNGLEVLRHLRNLGMREEVSVVVFSTSANPNDREGALQAGANEYVQKPSRTEVFLEAVGTFVERWA</sequence>
<dbReference type="Pfam" id="PF00072">
    <property type="entry name" value="Response_reg"/>
    <property type="match status" value="1"/>
</dbReference>
<feature type="modified residue" description="4-aspartylphosphate" evidence="1">
    <location>
        <position position="58"/>
    </location>
</feature>
<gene>
    <name evidence="3" type="primary">kdpE</name>
    <name evidence="3" type="ORF">Pan216_36480</name>
</gene>
<dbReference type="PROSITE" id="PS50110">
    <property type="entry name" value="RESPONSE_REGULATORY"/>
    <property type="match status" value="1"/>
</dbReference>
<dbReference type="AlphaFoldDB" id="A0A518B721"/>
<dbReference type="SMART" id="SM00448">
    <property type="entry name" value="REC"/>
    <property type="match status" value="1"/>
</dbReference>
<feature type="domain" description="Response regulatory" evidence="2">
    <location>
        <begin position="7"/>
        <end position="125"/>
    </location>
</feature>
<dbReference type="GO" id="GO:0000160">
    <property type="term" value="P:phosphorelay signal transduction system"/>
    <property type="evidence" value="ECO:0007669"/>
    <property type="project" value="InterPro"/>
</dbReference>
<evidence type="ECO:0000256" key="1">
    <source>
        <dbReference type="PROSITE-ProRule" id="PRU00169"/>
    </source>
</evidence>
<dbReference type="InterPro" id="IPR001789">
    <property type="entry name" value="Sig_transdc_resp-reg_receiver"/>
</dbReference>
<evidence type="ECO:0000313" key="3">
    <source>
        <dbReference type="EMBL" id="QDU62778.1"/>
    </source>
</evidence>
<dbReference type="RefSeq" id="WP_145259764.1">
    <property type="nucleotide sequence ID" value="NZ_CP036279.1"/>
</dbReference>
<dbReference type="PANTHER" id="PTHR44520">
    <property type="entry name" value="RESPONSE REGULATOR RCP1-RELATED"/>
    <property type="match status" value="1"/>
</dbReference>
<dbReference type="InterPro" id="IPR011006">
    <property type="entry name" value="CheY-like_superfamily"/>
</dbReference>
<evidence type="ECO:0000259" key="2">
    <source>
        <dbReference type="PROSITE" id="PS50110"/>
    </source>
</evidence>
<dbReference type="EMBL" id="CP036279">
    <property type="protein sequence ID" value="QDU62778.1"/>
    <property type="molecule type" value="Genomic_DNA"/>
</dbReference>
<dbReference type="Gene3D" id="3.40.50.2300">
    <property type="match status" value="1"/>
</dbReference>
<keyword evidence="1" id="KW-0597">Phosphoprotein</keyword>
<protein>
    <submittedName>
        <fullName evidence="3">KDP operon transcriptional regulatory protein KdpE</fullName>
    </submittedName>
</protein>
<dbReference type="Proteomes" id="UP000317093">
    <property type="component" value="Chromosome"/>
</dbReference>
<evidence type="ECO:0000313" key="4">
    <source>
        <dbReference type="Proteomes" id="UP000317093"/>
    </source>
</evidence>
<accession>A0A518B721</accession>
<name>A0A518B721_9BACT</name>
<dbReference type="OrthoDB" id="281471at2"/>
<organism evidence="3 4">
    <name type="scientific">Kolteria novifilia</name>
    <dbReference type="NCBI Taxonomy" id="2527975"/>
    <lineage>
        <taxon>Bacteria</taxon>
        <taxon>Pseudomonadati</taxon>
        <taxon>Planctomycetota</taxon>
        <taxon>Planctomycetia</taxon>
        <taxon>Kolteriales</taxon>
        <taxon>Kolteriaceae</taxon>
        <taxon>Kolteria</taxon>
    </lineage>
</organism>
<dbReference type="KEGG" id="knv:Pan216_36480"/>
<dbReference type="InterPro" id="IPR052893">
    <property type="entry name" value="TCS_response_regulator"/>
</dbReference>
<dbReference type="SUPFAM" id="SSF52172">
    <property type="entry name" value="CheY-like"/>
    <property type="match status" value="1"/>
</dbReference>
<proteinExistence type="predicted"/>
<keyword evidence="4" id="KW-1185">Reference proteome</keyword>
<reference evidence="3 4" key="1">
    <citation type="submission" date="2019-02" db="EMBL/GenBank/DDBJ databases">
        <title>Deep-cultivation of Planctomycetes and their phenomic and genomic characterization uncovers novel biology.</title>
        <authorList>
            <person name="Wiegand S."/>
            <person name="Jogler M."/>
            <person name="Boedeker C."/>
            <person name="Pinto D."/>
            <person name="Vollmers J."/>
            <person name="Rivas-Marin E."/>
            <person name="Kohn T."/>
            <person name="Peeters S.H."/>
            <person name="Heuer A."/>
            <person name="Rast P."/>
            <person name="Oberbeckmann S."/>
            <person name="Bunk B."/>
            <person name="Jeske O."/>
            <person name="Meyerdierks A."/>
            <person name="Storesund J.E."/>
            <person name="Kallscheuer N."/>
            <person name="Luecker S."/>
            <person name="Lage O.M."/>
            <person name="Pohl T."/>
            <person name="Merkel B.J."/>
            <person name="Hornburger P."/>
            <person name="Mueller R.-W."/>
            <person name="Bruemmer F."/>
            <person name="Labrenz M."/>
            <person name="Spormann A.M."/>
            <person name="Op den Camp H."/>
            <person name="Overmann J."/>
            <person name="Amann R."/>
            <person name="Jetten M.S.M."/>
            <person name="Mascher T."/>
            <person name="Medema M.H."/>
            <person name="Devos D.P."/>
            <person name="Kaster A.-K."/>
            <person name="Ovreas L."/>
            <person name="Rohde M."/>
            <person name="Galperin M.Y."/>
            <person name="Jogler C."/>
        </authorList>
    </citation>
    <scope>NUCLEOTIDE SEQUENCE [LARGE SCALE GENOMIC DNA]</scope>
    <source>
        <strain evidence="3 4">Pan216</strain>
    </source>
</reference>